<dbReference type="EMBL" id="CM007905">
    <property type="protein sequence ID" value="OTF93308.1"/>
    <property type="molecule type" value="Genomic_DNA"/>
</dbReference>
<keyword evidence="3" id="KW-1185">Reference proteome</keyword>
<reference evidence="1 3" key="1">
    <citation type="journal article" date="2017" name="Nature">
        <title>The sunflower genome provides insights into oil metabolism, flowering and Asterid evolution.</title>
        <authorList>
            <person name="Badouin H."/>
            <person name="Gouzy J."/>
            <person name="Grassa C.J."/>
            <person name="Murat F."/>
            <person name="Staton S.E."/>
            <person name="Cottret L."/>
            <person name="Lelandais-Briere C."/>
            <person name="Owens G.L."/>
            <person name="Carrere S."/>
            <person name="Mayjonade B."/>
            <person name="Legrand L."/>
            <person name="Gill N."/>
            <person name="Kane N.C."/>
            <person name="Bowers J.E."/>
            <person name="Hubner S."/>
            <person name="Bellec A."/>
            <person name="Berard A."/>
            <person name="Berges H."/>
            <person name="Blanchet N."/>
            <person name="Boniface M.C."/>
            <person name="Brunel D."/>
            <person name="Catrice O."/>
            <person name="Chaidir N."/>
            <person name="Claudel C."/>
            <person name="Donnadieu C."/>
            <person name="Faraut T."/>
            <person name="Fievet G."/>
            <person name="Helmstetter N."/>
            <person name="King M."/>
            <person name="Knapp S.J."/>
            <person name="Lai Z."/>
            <person name="Le Paslier M.C."/>
            <person name="Lippi Y."/>
            <person name="Lorenzon L."/>
            <person name="Mandel J.R."/>
            <person name="Marage G."/>
            <person name="Marchand G."/>
            <person name="Marquand E."/>
            <person name="Bret-Mestries E."/>
            <person name="Morien E."/>
            <person name="Nambeesan S."/>
            <person name="Nguyen T."/>
            <person name="Pegot-Espagnet P."/>
            <person name="Pouilly N."/>
            <person name="Raftis F."/>
            <person name="Sallet E."/>
            <person name="Schiex T."/>
            <person name="Thomas J."/>
            <person name="Vandecasteele C."/>
            <person name="Vares D."/>
            <person name="Vear F."/>
            <person name="Vautrin S."/>
            <person name="Crespi M."/>
            <person name="Mangin B."/>
            <person name="Burke J.M."/>
            <person name="Salse J."/>
            <person name="Munos S."/>
            <person name="Vincourt P."/>
            <person name="Rieseberg L.H."/>
            <person name="Langlade N.B."/>
        </authorList>
    </citation>
    <scope>NUCLEOTIDE SEQUENCE [LARGE SCALE GENOMIC DNA]</scope>
    <source>
        <strain evidence="3">cv. SF193</strain>
        <tissue evidence="1">Leaves</tissue>
    </source>
</reference>
<dbReference type="InParanoid" id="A0A251S3R0"/>
<reference evidence="2" key="2">
    <citation type="submission" date="2017-02" db="EMBL/GenBank/DDBJ databases">
        <title>Sunflower complete genome.</title>
        <authorList>
            <person name="Langlade N."/>
            <person name="Munos S."/>
        </authorList>
    </citation>
    <scope>NUCLEOTIDE SEQUENCE [LARGE SCALE GENOMIC DNA]</scope>
    <source>
        <tissue evidence="2">Leaves</tissue>
    </source>
</reference>
<proteinExistence type="predicted"/>
<dbReference type="AlphaFoldDB" id="A0A251S3R0"/>
<protein>
    <submittedName>
        <fullName evidence="2">Uncharacterized protein</fullName>
    </submittedName>
</protein>
<gene>
    <name evidence="2" type="ORF">HannXRQ_Chr16g0531471</name>
    <name evidence="1" type="ORF">HanXRQr2_Chr16g0776521</name>
</gene>
<evidence type="ECO:0000313" key="2">
    <source>
        <dbReference type="EMBL" id="OTF93308.1"/>
    </source>
</evidence>
<dbReference type="Proteomes" id="UP000215914">
    <property type="component" value="Chromosome 16"/>
</dbReference>
<dbReference type="EMBL" id="MNCJ02000331">
    <property type="protein sequence ID" value="KAF5762422.1"/>
    <property type="molecule type" value="Genomic_DNA"/>
</dbReference>
<name>A0A251S3R0_HELAN</name>
<evidence type="ECO:0000313" key="1">
    <source>
        <dbReference type="EMBL" id="KAF5762422.1"/>
    </source>
</evidence>
<accession>A0A251S3R0</accession>
<evidence type="ECO:0000313" key="3">
    <source>
        <dbReference type="Proteomes" id="UP000215914"/>
    </source>
</evidence>
<reference evidence="1" key="3">
    <citation type="submission" date="2020-06" db="EMBL/GenBank/DDBJ databases">
        <title>Helianthus annuus Genome sequencing and assembly Release 2.</title>
        <authorList>
            <person name="Gouzy J."/>
            <person name="Langlade N."/>
            <person name="Munos S."/>
        </authorList>
    </citation>
    <scope>NUCLEOTIDE SEQUENCE</scope>
    <source>
        <tissue evidence="1">Leaves</tissue>
    </source>
</reference>
<dbReference type="Gramene" id="mRNA:HanXRQr2_Chr16g0776521">
    <property type="protein sequence ID" value="mRNA:HanXRQr2_Chr16g0776521"/>
    <property type="gene ID" value="HanXRQr2_Chr16g0776521"/>
</dbReference>
<sequence length="142" mass="16420">MVVHQRQEYNQPKLTTYVSYTSTTCPFTLHVLLHVRHLLFLSLNNPVQQVVSYRVFCFTFLCGYDALSFSVSMRMSSSCTDPTILQQLEQFLEDVIESDRVLSEKLNDLTVIVASIHKKQVELQISINVPYVRYKGQKDVKV</sequence>
<organism evidence="2 3">
    <name type="scientific">Helianthus annuus</name>
    <name type="common">Common sunflower</name>
    <dbReference type="NCBI Taxonomy" id="4232"/>
    <lineage>
        <taxon>Eukaryota</taxon>
        <taxon>Viridiplantae</taxon>
        <taxon>Streptophyta</taxon>
        <taxon>Embryophyta</taxon>
        <taxon>Tracheophyta</taxon>
        <taxon>Spermatophyta</taxon>
        <taxon>Magnoliopsida</taxon>
        <taxon>eudicotyledons</taxon>
        <taxon>Gunneridae</taxon>
        <taxon>Pentapetalae</taxon>
        <taxon>asterids</taxon>
        <taxon>campanulids</taxon>
        <taxon>Asterales</taxon>
        <taxon>Asteraceae</taxon>
        <taxon>Asteroideae</taxon>
        <taxon>Heliantheae alliance</taxon>
        <taxon>Heliantheae</taxon>
        <taxon>Helianthus</taxon>
    </lineage>
</organism>